<feature type="transmembrane region" description="Helical" evidence="2">
    <location>
        <begin position="675"/>
        <end position="694"/>
    </location>
</feature>
<evidence type="ECO:0000313" key="4">
    <source>
        <dbReference type="Proteomes" id="UP000663193"/>
    </source>
</evidence>
<feature type="compositionally biased region" description="Basic and acidic residues" evidence="1">
    <location>
        <begin position="169"/>
        <end position="182"/>
    </location>
</feature>
<dbReference type="OrthoDB" id="3439035at2759"/>
<accession>A0A7U2HW94</accession>
<feature type="compositionally biased region" description="Low complexity" evidence="1">
    <location>
        <begin position="364"/>
        <end position="378"/>
    </location>
</feature>
<dbReference type="AlphaFoldDB" id="A0A7U2HW94"/>
<evidence type="ECO:0000313" key="3">
    <source>
        <dbReference type="EMBL" id="QRC93013.1"/>
    </source>
</evidence>
<feature type="compositionally biased region" description="Polar residues" evidence="1">
    <location>
        <begin position="142"/>
        <end position="156"/>
    </location>
</feature>
<name>A0A7U2HW94_PHANO</name>
<feature type="region of interest" description="Disordered" evidence="1">
    <location>
        <begin position="1"/>
        <end position="50"/>
    </location>
</feature>
<feature type="compositionally biased region" description="Low complexity" evidence="1">
    <location>
        <begin position="115"/>
        <end position="126"/>
    </location>
</feature>
<keyword evidence="2" id="KW-0812">Transmembrane</keyword>
<sequence length="789" mass="88131">MTTRRPLQPLAPLSDHTNTRHTHITTAQSDAAMEEQEDIQDLSSQDADDDFERRMIQNARDERRLKEALHSSSRVHAFRKARTQPRVGLTLDNLERNNARNHAVTETNAHVKFQSPPSSSGSARSDPAIHAPAGWGRKSRSNRNWMRTITYDEQAQTPPPADETVNGLYDDHMDDDRARPSIEDSPLSHKSTPRHDRSAEWDLTFELNEASIIASTPYIPRNTMLDDIRQREAESLKVETVPESPSESTRRPQLPPPSKDADIAEPPAQGSSSPGKRLRTRTNSWQAIGKSQPVTGTGKETSPVAVYKTSTETVSVWEQEAVSGTRSRPSRPLRHRREDSQDLLRRLARASNTPSPGRSEASRPQTAPASQLSSASQPIATESRPASAHIEQHTYKQEPEPETPTEPVSAAHQQEQEEEAKDTSKEPMAPSVPVPGRKVEDVDVTPMPTERRPLEAKTPVVTGAWVDTPGPRTIRKHISIARSPSQSPKKSSPQKNRSPQKSKASAVEEVVEAPVPEAVRPQLPRSALQALVQEAKAHGRRESADFGDSTINSLEDLISSPPEGELDEDTLLGLQLPTITPRNDAERQRQQELLHLHRMNDRLRAARTSIRDASRGMKRVEDRVEHSEELTDGEKSILSCPCAASGHHSSLLQKLKQLFWNPALKSKRAGTSWRTLGGLTTLSILLLILFTWWVSEEIACEMYCQHPYANFSPYRFSVNENAPRFPFVIPTLVSRNLFWWMPSPVWSGYEAAAALQQGARSTAAAWEARSHVAEEVVWDQSMLRDEVIR</sequence>
<feature type="region of interest" description="Disordered" evidence="1">
    <location>
        <begin position="102"/>
        <end position="197"/>
    </location>
</feature>
<dbReference type="EMBL" id="CP069024">
    <property type="protein sequence ID" value="QRC93013.1"/>
    <property type="molecule type" value="Genomic_DNA"/>
</dbReference>
<keyword evidence="2" id="KW-0472">Membrane</keyword>
<feature type="region of interest" description="Disordered" evidence="1">
    <location>
        <begin position="234"/>
        <end position="507"/>
    </location>
</feature>
<gene>
    <name evidence="3" type="ORF">JI435_079390</name>
</gene>
<reference evidence="4" key="1">
    <citation type="journal article" date="2021" name="BMC Genomics">
        <title>Chromosome-level genome assembly and manually-curated proteome of model necrotroph Parastagonospora nodorum Sn15 reveals a genome-wide trove of candidate effector homologs, and redundancy of virulence-related functions within an accessory chromosome.</title>
        <authorList>
            <person name="Bertazzoni S."/>
            <person name="Jones D.A.B."/>
            <person name="Phan H.T."/>
            <person name="Tan K.-C."/>
            <person name="Hane J.K."/>
        </authorList>
    </citation>
    <scope>NUCLEOTIDE SEQUENCE [LARGE SCALE GENOMIC DNA]</scope>
    <source>
        <strain evidence="4">SN15 / ATCC MYA-4574 / FGSC 10173)</strain>
    </source>
</reference>
<dbReference type="Proteomes" id="UP000663193">
    <property type="component" value="Chromosome 2"/>
</dbReference>
<evidence type="ECO:0000256" key="2">
    <source>
        <dbReference type="SAM" id="Phobius"/>
    </source>
</evidence>
<proteinExistence type="predicted"/>
<keyword evidence="2" id="KW-1133">Transmembrane helix</keyword>
<feature type="compositionally biased region" description="Basic and acidic residues" evidence="1">
    <location>
        <begin position="390"/>
        <end position="399"/>
    </location>
</feature>
<keyword evidence="4" id="KW-1185">Reference proteome</keyword>
<feature type="compositionally biased region" description="Low complexity" evidence="1">
    <location>
        <begin position="483"/>
        <end position="507"/>
    </location>
</feature>
<feature type="compositionally biased region" description="Basic and acidic residues" evidence="1">
    <location>
        <begin position="336"/>
        <end position="345"/>
    </location>
</feature>
<dbReference type="VEuPathDB" id="FungiDB:JI435_079390"/>
<evidence type="ECO:0000256" key="1">
    <source>
        <dbReference type="SAM" id="MobiDB-lite"/>
    </source>
</evidence>
<feature type="compositionally biased region" description="Acidic residues" evidence="1">
    <location>
        <begin position="32"/>
        <end position="50"/>
    </location>
</feature>
<organism evidence="3 4">
    <name type="scientific">Phaeosphaeria nodorum (strain SN15 / ATCC MYA-4574 / FGSC 10173)</name>
    <name type="common">Glume blotch fungus</name>
    <name type="synonym">Parastagonospora nodorum</name>
    <dbReference type="NCBI Taxonomy" id="321614"/>
    <lineage>
        <taxon>Eukaryota</taxon>
        <taxon>Fungi</taxon>
        <taxon>Dikarya</taxon>
        <taxon>Ascomycota</taxon>
        <taxon>Pezizomycotina</taxon>
        <taxon>Dothideomycetes</taxon>
        <taxon>Pleosporomycetidae</taxon>
        <taxon>Pleosporales</taxon>
        <taxon>Pleosporineae</taxon>
        <taxon>Phaeosphaeriaceae</taxon>
        <taxon>Parastagonospora</taxon>
    </lineage>
</organism>
<protein>
    <submittedName>
        <fullName evidence="3">Uncharacterized protein</fullName>
    </submittedName>
</protein>